<dbReference type="CDD" id="cd00063">
    <property type="entry name" value="FN3"/>
    <property type="match status" value="2"/>
</dbReference>
<dbReference type="InterPro" id="IPR013783">
    <property type="entry name" value="Ig-like_fold"/>
</dbReference>
<dbReference type="GO" id="GO:0016020">
    <property type="term" value="C:membrane"/>
    <property type="evidence" value="ECO:0007669"/>
    <property type="project" value="UniProtKB-SubCell"/>
</dbReference>
<evidence type="ECO:0000256" key="1">
    <source>
        <dbReference type="ARBA" id="ARBA00023295"/>
    </source>
</evidence>
<feature type="compositionally biased region" description="Low complexity" evidence="3">
    <location>
        <begin position="375"/>
        <end position="385"/>
    </location>
</feature>
<accession>A0A4R6KJJ0</accession>
<dbReference type="GO" id="GO:0016798">
    <property type="term" value="F:hydrolase activity, acting on glycosyl bonds"/>
    <property type="evidence" value="ECO:0007669"/>
    <property type="project" value="UniProtKB-KW"/>
</dbReference>
<dbReference type="SUPFAM" id="SSF49265">
    <property type="entry name" value="Fibronectin type III"/>
    <property type="match status" value="1"/>
</dbReference>
<feature type="domain" description="Fibronectin type-III" evidence="4">
    <location>
        <begin position="435"/>
        <end position="524"/>
    </location>
</feature>
<dbReference type="SMART" id="SM00060">
    <property type="entry name" value="FN3"/>
    <property type="match status" value="2"/>
</dbReference>
<dbReference type="EMBL" id="SNWQ01000004">
    <property type="protein sequence ID" value="TDO50642.1"/>
    <property type="molecule type" value="Genomic_DNA"/>
</dbReference>
<proteinExistence type="predicted"/>
<dbReference type="SUPFAM" id="SSF50969">
    <property type="entry name" value="YVTN repeat-like/Quinoprotein amine dehydrogenase"/>
    <property type="match status" value="1"/>
</dbReference>
<evidence type="ECO:0000256" key="2">
    <source>
        <dbReference type="ARBA" id="ARBA00023326"/>
    </source>
</evidence>
<dbReference type="InterPro" id="IPR011044">
    <property type="entry name" value="Quino_amine_DH_bsu"/>
</dbReference>
<keyword evidence="2" id="KW-0624">Polysaccharide degradation</keyword>
<feature type="region of interest" description="Disordered" evidence="3">
    <location>
        <begin position="617"/>
        <end position="637"/>
    </location>
</feature>
<feature type="compositionally biased region" description="Basic and acidic residues" evidence="3">
    <location>
        <begin position="390"/>
        <end position="427"/>
    </location>
</feature>
<keyword evidence="1" id="KW-0378">Hydrolase</keyword>
<dbReference type="RefSeq" id="WP_133799840.1">
    <property type="nucleotide sequence ID" value="NZ_SNWQ01000004.1"/>
</dbReference>
<evidence type="ECO:0000313" key="6">
    <source>
        <dbReference type="Proteomes" id="UP000295388"/>
    </source>
</evidence>
<dbReference type="InterPro" id="IPR003961">
    <property type="entry name" value="FN3_dom"/>
</dbReference>
<feature type="region of interest" description="Disordered" evidence="3">
    <location>
        <begin position="294"/>
        <end position="322"/>
    </location>
</feature>
<dbReference type="InterPro" id="IPR036116">
    <property type="entry name" value="FN3_sf"/>
</dbReference>
<dbReference type="OrthoDB" id="3405767at2"/>
<reference evidence="5 6" key="1">
    <citation type="submission" date="2019-03" db="EMBL/GenBank/DDBJ databases">
        <title>Genomic Encyclopedia of Type Strains, Phase III (KMG-III): the genomes of soil and plant-associated and newly described type strains.</title>
        <authorList>
            <person name="Whitman W."/>
        </authorList>
    </citation>
    <scope>NUCLEOTIDE SEQUENCE [LARGE SCALE GENOMIC DNA]</scope>
    <source>
        <strain evidence="5 6">VKM Ac-2527</strain>
    </source>
</reference>
<dbReference type="Proteomes" id="UP000295388">
    <property type="component" value="Unassembled WGS sequence"/>
</dbReference>
<dbReference type="PANTHER" id="PTHR46957:SF3">
    <property type="entry name" value="CYTOKINE RECEPTOR"/>
    <property type="match status" value="1"/>
</dbReference>
<protein>
    <submittedName>
        <fullName evidence="5">Fibronectin type III domain protein</fullName>
    </submittedName>
</protein>
<keyword evidence="6" id="KW-1185">Reference proteome</keyword>
<evidence type="ECO:0000259" key="4">
    <source>
        <dbReference type="PROSITE" id="PS50853"/>
    </source>
</evidence>
<dbReference type="AlphaFoldDB" id="A0A4R6KJJ0"/>
<sequence length="726" mass="76211">MAITGVAVAGAGNASPGVQFSRSSSWIYNSTLGMIFHVNGSTKNVDSQVSLPGAGPGTQIVESDQSGYVLARGRTYEFGKSDLKVLDPQPAPANEQPIGLEGSGAAFAVYRQSGRVVRFNDQPAVATVGARLGQPVVTSSGTLWVNRLDNGQLCQLPMDADRLSCPAKLPPGHTGALTVVGNDQVAFVDTTARELYAVDAGGLGRKVPVRLPELSGAALVASNDVDGRIAMVDPRQATLHLVDTAELDGGEPGAAPVKKQLRQGKYERIASSGNSIALIDDGTDTLITLDRDGNEKAVRKIPPPSAKARVGRDDRSGLFRGGDSRLYVASKSGEQVMVVDDTGDVTSVDTSRPATSKPERPSDTPTTTPDPPQQNRPTNRPSQPQTTDPRTNDPRTNDPRTTEPTDRPGDEPGDDRTRQPRRPRETAKPPIQASRPGVPRAVSGAPGNGSATITWGAAASNGATVTSYRVSWNGGTRTLAGTDRSTTITGLTNGMTYTFTVRAVNRVGAGPGSNTRGIVPTLQPADPPANFRVVPGDRKITVSWARPNLRGGQLVEYRYSASGPGEWPAGRGLNTSHTFTGLANGDYFVVEVYAVTSDAKGNLISGKKVSKLVEVGSGGGGSSPSLRAARGAATSTNGSHPCLRPGCAYIKITGTGLKPDTEYFFQPYTTQWQPSNPGATLTTESDGSILIDDRFATDAPGQQVWVVASADGQQTVTSNKFTWSSQ</sequence>
<comment type="caution">
    <text evidence="5">The sequence shown here is derived from an EMBL/GenBank/DDBJ whole genome shotgun (WGS) entry which is preliminary data.</text>
</comment>
<dbReference type="PROSITE" id="PS50853">
    <property type="entry name" value="FN3"/>
    <property type="match status" value="1"/>
</dbReference>
<dbReference type="PANTHER" id="PTHR46957">
    <property type="entry name" value="CYTOKINE RECEPTOR"/>
    <property type="match status" value="1"/>
</dbReference>
<feature type="region of interest" description="Disordered" evidence="3">
    <location>
        <begin position="338"/>
        <end position="447"/>
    </location>
</feature>
<organism evidence="5 6">
    <name type="scientific">Kribbella caucasensis</name>
    <dbReference type="NCBI Taxonomy" id="2512215"/>
    <lineage>
        <taxon>Bacteria</taxon>
        <taxon>Bacillati</taxon>
        <taxon>Actinomycetota</taxon>
        <taxon>Actinomycetes</taxon>
        <taxon>Propionibacteriales</taxon>
        <taxon>Kribbellaceae</taxon>
        <taxon>Kribbella</taxon>
    </lineage>
</organism>
<dbReference type="Gene3D" id="2.60.40.10">
    <property type="entry name" value="Immunoglobulins"/>
    <property type="match status" value="2"/>
</dbReference>
<dbReference type="GO" id="GO:0000272">
    <property type="term" value="P:polysaccharide catabolic process"/>
    <property type="evidence" value="ECO:0007669"/>
    <property type="project" value="UniProtKB-KW"/>
</dbReference>
<keyword evidence="1" id="KW-0326">Glycosidase</keyword>
<keyword evidence="2" id="KW-0119">Carbohydrate metabolism</keyword>
<feature type="compositionally biased region" description="Low complexity" evidence="3">
    <location>
        <begin position="338"/>
        <end position="351"/>
    </location>
</feature>
<name>A0A4R6KJJ0_9ACTN</name>
<evidence type="ECO:0000313" key="5">
    <source>
        <dbReference type="EMBL" id="TDO50642.1"/>
    </source>
</evidence>
<gene>
    <name evidence="5" type="ORF">EV643_104135</name>
</gene>
<dbReference type="InterPro" id="IPR050713">
    <property type="entry name" value="RTP_Phos/Ushers"/>
</dbReference>
<dbReference type="Pfam" id="PF00041">
    <property type="entry name" value="fn3"/>
    <property type="match status" value="1"/>
</dbReference>
<evidence type="ECO:0000256" key="3">
    <source>
        <dbReference type="SAM" id="MobiDB-lite"/>
    </source>
</evidence>